<dbReference type="RefSeq" id="WP_309955749.1">
    <property type="nucleotide sequence ID" value="NZ_JAVDUJ010000001.1"/>
</dbReference>
<protein>
    <recommendedName>
        <fullName evidence="3">Mobilization protein</fullName>
    </recommendedName>
</protein>
<gene>
    <name evidence="1" type="ORF">J2S36_000772</name>
</gene>
<comment type="caution">
    <text evidence="1">The sequence shown here is derived from an EMBL/GenBank/DDBJ whole genome shotgun (WGS) entry which is preliminary data.</text>
</comment>
<reference evidence="1 2" key="1">
    <citation type="submission" date="2023-07" db="EMBL/GenBank/DDBJ databases">
        <title>Sequencing the genomes of 1000 actinobacteria strains.</title>
        <authorList>
            <person name="Klenk H.-P."/>
        </authorList>
    </citation>
    <scope>NUCLEOTIDE SEQUENCE [LARGE SCALE GENOMIC DNA]</scope>
    <source>
        <strain evidence="1 2">DSM 15539</strain>
    </source>
</reference>
<dbReference type="Pfam" id="PF21983">
    <property type="entry name" value="NikA-like"/>
    <property type="match status" value="1"/>
</dbReference>
<dbReference type="EMBL" id="JAVDUJ010000001">
    <property type="protein sequence ID" value="MDR6939229.1"/>
    <property type="molecule type" value="Genomic_DNA"/>
</dbReference>
<dbReference type="Proteomes" id="UP001266099">
    <property type="component" value="Unassembled WGS sequence"/>
</dbReference>
<evidence type="ECO:0000313" key="1">
    <source>
        <dbReference type="EMBL" id="MDR6939229.1"/>
    </source>
</evidence>
<dbReference type="InterPro" id="IPR053842">
    <property type="entry name" value="NikA-like"/>
</dbReference>
<organism evidence="1 2">
    <name type="scientific">Arcanobacterium hippocoleae</name>
    <dbReference type="NCBI Taxonomy" id="149017"/>
    <lineage>
        <taxon>Bacteria</taxon>
        <taxon>Bacillati</taxon>
        <taxon>Actinomycetota</taxon>
        <taxon>Actinomycetes</taxon>
        <taxon>Actinomycetales</taxon>
        <taxon>Actinomycetaceae</taxon>
        <taxon>Arcanobacterium</taxon>
    </lineage>
</organism>
<sequence length="130" mass="15403">MSRTYRFELRVSENEKKILEQKAHKSGMSVSSFIRGTCIYSDDSNIKLIDVKPVRQFVYELTKQGTNLNQYMKFLNTYQLSKFHIREAQKVLDEEIKLLKKGNIILTNLQQELEKNNLHFKETSHPNDDY</sequence>
<accession>A0ABU1T1P7</accession>
<dbReference type="CDD" id="cd21631">
    <property type="entry name" value="RHH_CopG_NikR-like"/>
    <property type="match status" value="1"/>
</dbReference>
<keyword evidence="2" id="KW-1185">Reference proteome</keyword>
<name>A0ABU1T1P7_9ACTO</name>
<evidence type="ECO:0000313" key="2">
    <source>
        <dbReference type="Proteomes" id="UP001266099"/>
    </source>
</evidence>
<proteinExistence type="predicted"/>
<evidence type="ECO:0008006" key="3">
    <source>
        <dbReference type="Google" id="ProtNLM"/>
    </source>
</evidence>